<comment type="caution">
    <text evidence="1">The sequence shown here is derived from an EMBL/GenBank/DDBJ whole genome shotgun (WGS) entry which is preliminary data.</text>
</comment>
<evidence type="ECO:0000313" key="1">
    <source>
        <dbReference type="EMBL" id="POG76838.1"/>
    </source>
</evidence>
<evidence type="ECO:0000313" key="2">
    <source>
        <dbReference type="Proteomes" id="UP000018888"/>
    </source>
</evidence>
<dbReference type="PANTHER" id="PTHR46579:SF1">
    <property type="entry name" value="F5_8 TYPE C DOMAIN-CONTAINING PROTEIN"/>
    <property type="match status" value="1"/>
</dbReference>
<protein>
    <submittedName>
        <fullName evidence="1">Uncharacterized protein</fullName>
    </submittedName>
</protein>
<reference evidence="1 2" key="1">
    <citation type="journal article" date="2013" name="Proc. Natl. Acad. Sci. U.S.A.">
        <title>Genome of an arbuscular mycorrhizal fungus provides insight into the oldest plant symbiosis.</title>
        <authorList>
            <person name="Tisserant E."/>
            <person name="Malbreil M."/>
            <person name="Kuo A."/>
            <person name="Kohler A."/>
            <person name="Symeonidi A."/>
            <person name="Balestrini R."/>
            <person name="Charron P."/>
            <person name="Duensing N."/>
            <person name="Frei Dit Frey N."/>
            <person name="Gianinazzi-Pearson V."/>
            <person name="Gilbert L.B."/>
            <person name="Handa Y."/>
            <person name="Herr J.R."/>
            <person name="Hijri M."/>
            <person name="Koul R."/>
            <person name="Kawaguchi M."/>
            <person name="Krajinski F."/>
            <person name="Lammers P.J."/>
            <person name="Masclaux F.G."/>
            <person name="Murat C."/>
            <person name="Morin E."/>
            <person name="Ndikumana S."/>
            <person name="Pagni M."/>
            <person name="Petitpierre D."/>
            <person name="Requena N."/>
            <person name="Rosikiewicz P."/>
            <person name="Riley R."/>
            <person name="Saito K."/>
            <person name="San Clemente H."/>
            <person name="Shapiro H."/>
            <person name="van Tuinen D."/>
            <person name="Becard G."/>
            <person name="Bonfante P."/>
            <person name="Paszkowski U."/>
            <person name="Shachar-Hill Y.Y."/>
            <person name="Tuskan G.A."/>
            <person name="Young P.W."/>
            <person name="Sanders I.R."/>
            <person name="Henrissat B."/>
            <person name="Rensing S.A."/>
            <person name="Grigoriev I.V."/>
            <person name="Corradi N."/>
            <person name="Roux C."/>
            <person name="Martin F."/>
        </authorList>
    </citation>
    <scope>NUCLEOTIDE SEQUENCE [LARGE SCALE GENOMIC DNA]</scope>
    <source>
        <strain evidence="1 2">DAOM 197198</strain>
    </source>
</reference>
<name>A0A2P4QGT7_RHIID</name>
<dbReference type="EMBL" id="AUPC02000046">
    <property type="protein sequence ID" value="POG76838.1"/>
    <property type="molecule type" value="Genomic_DNA"/>
</dbReference>
<organism evidence="1 2">
    <name type="scientific">Rhizophagus irregularis (strain DAOM 181602 / DAOM 197198 / MUCL 43194)</name>
    <name type="common">Arbuscular mycorrhizal fungus</name>
    <name type="synonym">Glomus intraradices</name>
    <dbReference type="NCBI Taxonomy" id="747089"/>
    <lineage>
        <taxon>Eukaryota</taxon>
        <taxon>Fungi</taxon>
        <taxon>Fungi incertae sedis</taxon>
        <taxon>Mucoromycota</taxon>
        <taxon>Glomeromycotina</taxon>
        <taxon>Glomeromycetes</taxon>
        <taxon>Glomerales</taxon>
        <taxon>Glomeraceae</taxon>
        <taxon>Rhizophagus</taxon>
    </lineage>
</organism>
<feature type="non-terminal residue" evidence="1">
    <location>
        <position position="1"/>
    </location>
</feature>
<dbReference type="PANTHER" id="PTHR46579">
    <property type="entry name" value="F5/8 TYPE C DOMAIN-CONTAINING PROTEIN-RELATED"/>
    <property type="match status" value="1"/>
</dbReference>
<sequence length="73" mass="8836">DMITLNLHLLLHLYECAKDFGPLYAFWCFLFERMNGVLKVACLNLFKILRLVSSKFYYRFIIVLAEFQQFRHL</sequence>
<accession>A0A2P4QGT7</accession>
<reference evidence="1 2" key="2">
    <citation type="journal article" date="2018" name="New Phytol.">
        <title>High intraspecific genome diversity in the model arbuscular mycorrhizal symbiont Rhizophagus irregularis.</title>
        <authorList>
            <person name="Chen E.C.H."/>
            <person name="Morin E."/>
            <person name="Beaudet D."/>
            <person name="Noel J."/>
            <person name="Yildirir G."/>
            <person name="Ndikumana S."/>
            <person name="Charron P."/>
            <person name="St-Onge C."/>
            <person name="Giorgi J."/>
            <person name="Kruger M."/>
            <person name="Marton T."/>
            <person name="Ropars J."/>
            <person name="Grigoriev I.V."/>
            <person name="Hainaut M."/>
            <person name="Henrissat B."/>
            <person name="Roux C."/>
            <person name="Martin F."/>
            <person name="Corradi N."/>
        </authorList>
    </citation>
    <scope>NUCLEOTIDE SEQUENCE [LARGE SCALE GENOMIC DNA]</scope>
    <source>
        <strain evidence="1 2">DAOM 197198</strain>
    </source>
</reference>
<proteinExistence type="predicted"/>
<dbReference type="AlphaFoldDB" id="A0A2P4QGT7"/>
<dbReference type="Proteomes" id="UP000018888">
    <property type="component" value="Unassembled WGS sequence"/>
</dbReference>
<keyword evidence="2" id="KW-1185">Reference proteome</keyword>
<gene>
    <name evidence="1" type="ORF">GLOIN_2v1451707</name>
</gene>